<keyword evidence="2" id="KW-1185">Reference proteome</keyword>
<gene>
    <name evidence="1" type="ORF">CGZ94_20205</name>
</gene>
<dbReference type="AlphaFoldDB" id="A0A255FZT4"/>
<dbReference type="Proteomes" id="UP000215896">
    <property type="component" value="Unassembled WGS sequence"/>
</dbReference>
<proteinExistence type="predicted"/>
<sequence length="93" mass="10183">MPGLRSQRQRGAGVGSMIALDLSLPVCEWRPECDRWSRGLVFVTGMGEVPVCEACAAEFGAHLIRVPSWVRRTYAADLAKRRADQGWPGRAAA</sequence>
<comment type="caution">
    <text evidence="1">The sequence shown here is derived from an EMBL/GenBank/DDBJ whole genome shotgun (WGS) entry which is preliminary data.</text>
</comment>
<evidence type="ECO:0000313" key="2">
    <source>
        <dbReference type="Proteomes" id="UP000215896"/>
    </source>
</evidence>
<reference evidence="1 2" key="1">
    <citation type="submission" date="2017-07" db="EMBL/GenBank/DDBJ databases">
        <title>Draft whole genome sequences of clinical Proprionibacteriaceae strains.</title>
        <authorList>
            <person name="Bernier A.-M."/>
            <person name="Bernard K."/>
            <person name="Domingo M.-C."/>
        </authorList>
    </citation>
    <scope>NUCLEOTIDE SEQUENCE [LARGE SCALE GENOMIC DNA]</scope>
    <source>
        <strain evidence="1 2">NML 030167</strain>
    </source>
</reference>
<dbReference type="EMBL" id="NMVO01000018">
    <property type="protein sequence ID" value="OYO08821.1"/>
    <property type="molecule type" value="Genomic_DNA"/>
</dbReference>
<organism evidence="1 2">
    <name type="scientific">Enemella evansiae</name>
    <dbReference type="NCBI Taxonomy" id="2016499"/>
    <lineage>
        <taxon>Bacteria</taxon>
        <taxon>Bacillati</taxon>
        <taxon>Actinomycetota</taxon>
        <taxon>Actinomycetes</taxon>
        <taxon>Propionibacteriales</taxon>
        <taxon>Propionibacteriaceae</taxon>
        <taxon>Enemella</taxon>
    </lineage>
</organism>
<accession>A0A255FZT4</accession>
<evidence type="ECO:0000313" key="1">
    <source>
        <dbReference type="EMBL" id="OYO08821.1"/>
    </source>
</evidence>
<name>A0A255FZT4_9ACTN</name>
<protein>
    <submittedName>
        <fullName evidence="1">Uncharacterized protein</fullName>
    </submittedName>
</protein>